<organism evidence="2 3">
    <name type="scientific">Microbacterium immunditiarum</name>
    <dbReference type="NCBI Taxonomy" id="337480"/>
    <lineage>
        <taxon>Bacteria</taxon>
        <taxon>Bacillati</taxon>
        <taxon>Actinomycetota</taxon>
        <taxon>Actinomycetes</taxon>
        <taxon>Micrococcales</taxon>
        <taxon>Microbacteriaceae</taxon>
        <taxon>Microbacterium</taxon>
    </lineage>
</organism>
<dbReference type="Proteomes" id="UP000576969">
    <property type="component" value="Unassembled WGS sequence"/>
</dbReference>
<name>A0A7Y9GSJ0_9MICO</name>
<accession>A0A7Y9GSJ0</accession>
<feature type="compositionally biased region" description="Basic and acidic residues" evidence="1">
    <location>
        <begin position="1"/>
        <end position="11"/>
    </location>
</feature>
<keyword evidence="3" id="KW-1185">Reference proteome</keyword>
<comment type="caution">
    <text evidence="2">The sequence shown here is derived from an EMBL/GenBank/DDBJ whole genome shotgun (WGS) entry which is preliminary data.</text>
</comment>
<feature type="region of interest" description="Disordered" evidence="1">
    <location>
        <begin position="1"/>
        <end position="44"/>
    </location>
</feature>
<evidence type="ECO:0000313" key="2">
    <source>
        <dbReference type="EMBL" id="NYE20795.1"/>
    </source>
</evidence>
<dbReference type="AlphaFoldDB" id="A0A7Y9GSJ0"/>
<dbReference type="RefSeq" id="WP_281363931.1">
    <property type="nucleotide sequence ID" value="NZ_JACCBV010000001.1"/>
</dbReference>
<evidence type="ECO:0000313" key="3">
    <source>
        <dbReference type="Proteomes" id="UP000576969"/>
    </source>
</evidence>
<reference evidence="2 3" key="1">
    <citation type="submission" date="2020-07" db="EMBL/GenBank/DDBJ databases">
        <title>Sequencing the genomes of 1000 actinobacteria strains.</title>
        <authorList>
            <person name="Klenk H.-P."/>
        </authorList>
    </citation>
    <scope>NUCLEOTIDE SEQUENCE [LARGE SCALE GENOMIC DNA]</scope>
    <source>
        <strain evidence="2 3">DSM 24662</strain>
    </source>
</reference>
<proteinExistence type="predicted"/>
<gene>
    <name evidence="2" type="ORF">BJ991_002823</name>
</gene>
<sequence length="44" mass="4539">MVFDPTFHEISGDAGELPDLDGSDPGAAPLEDVDAADLPPEGEE</sequence>
<evidence type="ECO:0000256" key="1">
    <source>
        <dbReference type="SAM" id="MobiDB-lite"/>
    </source>
</evidence>
<feature type="compositionally biased region" description="Acidic residues" evidence="1">
    <location>
        <begin position="31"/>
        <end position="44"/>
    </location>
</feature>
<dbReference type="EMBL" id="JACCBV010000001">
    <property type="protein sequence ID" value="NYE20795.1"/>
    <property type="molecule type" value="Genomic_DNA"/>
</dbReference>
<protein>
    <submittedName>
        <fullName evidence="2">Uncharacterized protein</fullName>
    </submittedName>
</protein>